<dbReference type="PANTHER" id="PTHR30309:SF0">
    <property type="entry name" value="GLYCEROL-3-PHOSPHATE ACYLTRANSFERASE-RELATED"/>
    <property type="match status" value="1"/>
</dbReference>
<evidence type="ECO:0000256" key="8">
    <source>
        <dbReference type="ARBA" id="ARBA00023209"/>
    </source>
</evidence>
<feature type="transmembrane region" description="Helical" evidence="10">
    <location>
        <begin position="130"/>
        <end position="146"/>
    </location>
</feature>
<dbReference type="GO" id="GO:0005886">
    <property type="term" value="C:plasma membrane"/>
    <property type="evidence" value="ECO:0007669"/>
    <property type="project" value="InterPro"/>
</dbReference>
<dbReference type="PANTHER" id="PTHR30309">
    <property type="entry name" value="INNER MEMBRANE PROTEIN YGIH"/>
    <property type="match status" value="1"/>
</dbReference>
<dbReference type="GO" id="GO:0008654">
    <property type="term" value="P:phospholipid biosynthetic process"/>
    <property type="evidence" value="ECO:0007669"/>
    <property type="project" value="UniProtKB-KW"/>
</dbReference>
<keyword evidence="2" id="KW-0444">Lipid biosynthesis</keyword>
<evidence type="ECO:0000313" key="12">
    <source>
        <dbReference type="Proteomes" id="UP000204391"/>
    </source>
</evidence>
<evidence type="ECO:0000256" key="5">
    <source>
        <dbReference type="ARBA" id="ARBA00022989"/>
    </source>
</evidence>
<keyword evidence="1" id="KW-1003">Cell membrane</keyword>
<dbReference type="OrthoDB" id="9777124at2"/>
<proteinExistence type="predicted"/>
<keyword evidence="6" id="KW-0443">Lipid metabolism</keyword>
<dbReference type="InterPro" id="IPR003811">
    <property type="entry name" value="G3P_acylTferase_PlsY"/>
</dbReference>
<dbReference type="SMART" id="SM01207">
    <property type="entry name" value="G3P_acyltransf"/>
    <property type="match status" value="1"/>
</dbReference>
<accession>A0A221MFY3</accession>
<sequence length="173" mass="18505">MSYLCGCLNGAYYIGKIASNQDIRELGSSNAGARNAGRVFGRIAFIYTVIIDALKTVIPLLIAVYLFNMAVFLLGCIALAILIGHIWPVQLQFRGGKGVVVYLAVALALAPLTLIVVGLTLLVGLKIKSNFTLIGLIAISTIPVTLTILSKPVLAGIFIIMLLIVILVHRNED</sequence>
<dbReference type="KEGG" id="vne:CFK40_16430"/>
<evidence type="ECO:0000256" key="7">
    <source>
        <dbReference type="ARBA" id="ARBA00023136"/>
    </source>
</evidence>
<name>A0A221MFY3_9BACI</name>
<keyword evidence="4 10" id="KW-0812">Transmembrane</keyword>
<evidence type="ECO:0000256" key="4">
    <source>
        <dbReference type="ARBA" id="ARBA00022692"/>
    </source>
</evidence>
<feature type="transmembrane region" description="Helical" evidence="10">
    <location>
        <begin position="65"/>
        <end position="87"/>
    </location>
</feature>
<dbReference type="AlphaFoldDB" id="A0A221MFY3"/>
<keyword evidence="7 10" id="KW-0472">Membrane</keyword>
<evidence type="ECO:0000256" key="10">
    <source>
        <dbReference type="SAM" id="Phobius"/>
    </source>
</evidence>
<protein>
    <submittedName>
        <fullName evidence="11">Uncharacterized protein</fullName>
    </submittedName>
</protein>
<evidence type="ECO:0000256" key="9">
    <source>
        <dbReference type="ARBA" id="ARBA00023264"/>
    </source>
</evidence>
<reference evidence="11 12" key="1">
    <citation type="journal article" date="2003" name="Int. J. Syst. Evol. Microbiol.">
        <title>Virgibacillus carmonensis sp. nov., Virgibacillus necropolis sp. nov. and Virgibacillus picturae sp. nov., three novel species isolated from deteriorated mural paintings, transfer of the species of the genus salibacillus to Virgibacillus, as Virgibacillus marismortui comb. nov. and Virgibacillus salexigens comb. nov., and emended description of the genus Virgibacillus.</title>
        <authorList>
            <person name="Heyrman J."/>
            <person name="Logan N.A."/>
            <person name="Busse H.J."/>
            <person name="Balcaen A."/>
            <person name="Lebbe L."/>
            <person name="Rodriguez-Diaz M."/>
            <person name="Swings J."/>
            <person name="De Vos P."/>
        </authorList>
    </citation>
    <scope>NUCLEOTIDE SEQUENCE [LARGE SCALE GENOMIC DNA]</scope>
    <source>
        <strain evidence="11 12">LMG 19488</strain>
    </source>
</reference>
<feature type="transmembrane region" description="Helical" evidence="10">
    <location>
        <begin position="99"/>
        <end position="123"/>
    </location>
</feature>
<dbReference type="EMBL" id="CP022437">
    <property type="protein sequence ID" value="ASN06489.1"/>
    <property type="molecule type" value="Genomic_DNA"/>
</dbReference>
<organism evidence="11 12">
    <name type="scientific">Virgibacillus necropolis</name>
    <dbReference type="NCBI Taxonomy" id="163877"/>
    <lineage>
        <taxon>Bacteria</taxon>
        <taxon>Bacillati</taxon>
        <taxon>Bacillota</taxon>
        <taxon>Bacilli</taxon>
        <taxon>Bacillales</taxon>
        <taxon>Bacillaceae</taxon>
        <taxon>Virgibacillus</taxon>
    </lineage>
</organism>
<keyword evidence="9" id="KW-1208">Phospholipid metabolism</keyword>
<evidence type="ECO:0000256" key="6">
    <source>
        <dbReference type="ARBA" id="ARBA00023098"/>
    </source>
</evidence>
<gene>
    <name evidence="11" type="ORF">CFK40_16430</name>
</gene>
<keyword evidence="5 10" id="KW-1133">Transmembrane helix</keyword>
<evidence type="ECO:0000256" key="1">
    <source>
        <dbReference type="ARBA" id="ARBA00022475"/>
    </source>
</evidence>
<dbReference type="Pfam" id="PF02660">
    <property type="entry name" value="G3P_acyltransf"/>
    <property type="match status" value="1"/>
</dbReference>
<keyword evidence="8" id="KW-0594">Phospholipid biosynthesis</keyword>
<feature type="transmembrane region" description="Helical" evidence="10">
    <location>
        <begin position="39"/>
        <end position="58"/>
    </location>
</feature>
<dbReference type="GO" id="GO:0043772">
    <property type="term" value="F:acyl-phosphate glycerol-3-phosphate acyltransferase activity"/>
    <property type="evidence" value="ECO:0007669"/>
    <property type="project" value="InterPro"/>
</dbReference>
<evidence type="ECO:0000256" key="2">
    <source>
        <dbReference type="ARBA" id="ARBA00022516"/>
    </source>
</evidence>
<evidence type="ECO:0000256" key="3">
    <source>
        <dbReference type="ARBA" id="ARBA00022679"/>
    </source>
</evidence>
<keyword evidence="3" id="KW-0808">Transferase</keyword>
<keyword evidence="12" id="KW-1185">Reference proteome</keyword>
<evidence type="ECO:0000313" key="11">
    <source>
        <dbReference type="EMBL" id="ASN06489.1"/>
    </source>
</evidence>
<dbReference type="Proteomes" id="UP000204391">
    <property type="component" value="Chromosome"/>
</dbReference>